<keyword evidence="3" id="KW-1133">Transmembrane helix</keyword>
<evidence type="ECO:0000256" key="3">
    <source>
        <dbReference type="SAM" id="Phobius"/>
    </source>
</evidence>
<proteinExistence type="inferred from homology"/>
<organism evidence="5 6">
    <name type="scientific">Lymnaea stagnalis</name>
    <name type="common">Great pond snail</name>
    <name type="synonym">Helix stagnalis</name>
    <dbReference type="NCBI Taxonomy" id="6523"/>
    <lineage>
        <taxon>Eukaryota</taxon>
        <taxon>Metazoa</taxon>
        <taxon>Spiralia</taxon>
        <taxon>Lophotrochozoa</taxon>
        <taxon>Mollusca</taxon>
        <taxon>Gastropoda</taxon>
        <taxon>Heterobranchia</taxon>
        <taxon>Euthyneura</taxon>
        <taxon>Panpulmonata</taxon>
        <taxon>Hygrophila</taxon>
        <taxon>Lymnaeoidea</taxon>
        <taxon>Lymnaeidae</taxon>
        <taxon>Lymnaea</taxon>
    </lineage>
</organism>
<feature type="transmembrane region" description="Helical" evidence="3">
    <location>
        <begin position="7"/>
        <end position="26"/>
    </location>
</feature>
<evidence type="ECO:0000313" key="6">
    <source>
        <dbReference type="Proteomes" id="UP001497497"/>
    </source>
</evidence>
<keyword evidence="3" id="KW-0472">Membrane</keyword>
<evidence type="ECO:0000313" key="5">
    <source>
        <dbReference type="EMBL" id="CAL1546403.1"/>
    </source>
</evidence>
<sequence length="392" mass="43301">MLTRGQSALLLSGVIAAVSVFIISLIPSPIDPVPIYLSDQLPVLDGPLQINSRLQKVTKLFSGQLLGPESFAVGPDGSIYTGTGDGRIWRFKDGHMSMVARTGIDHPDCGKFHMEPVCGRPKGIKMNSKGYLIVADSYKGILEVNVDTGDIRVLLDIFLNFLEFNGSRFVFLNGLDIGSDGTIYFSDSSTKWERRNYRYEVIETNKLGRVIALNPLTLQARLLQDGLYLANGLCLAPDDSFLLVAEMSISRISKIYLKGPNTGQVEVLIDNLPGYPDNIKENDRGNYYVGMGSVRFQGSSPIGSFLDIVSQYPSIKRIVTKVLPSLYFDVFLPRHGLLLEISSDGEIVTSHHDPGAKVIWGISEAYQYGDGIYFGNFKQDFIGYISKSELYV</sequence>
<name>A0AAV2IH43_LYMST</name>
<dbReference type="GO" id="GO:0016787">
    <property type="term" value="F:hydrolase activity"/>
    <property type="evidence" value="ECO:0007669"/>
    <property type="project" value="TreeGrafter"/>
</dbReference>
<dbReference type="Gene3D" id="2.120.10.30">
    <property type="entry name" value="TolB, C-terminal domain"/>
    <property type="match status" value="1"/>
</dbReference>
<dbReference type="PANTHER" id="PTHR10426:SF20">
    <property type="entry name" value="ADIPOCYTE PLASMA MEMBRANE-ASSOCIATED PROTEIN"/>
    <property type="match status" value="1"/>
</dbReference>
<dbReference type="InterPro" id="IPR018119">
    <property type="entry name" value="Strictosidine_synth_cons-reg"/>
</dbReference>
<gene>
    <name evidence="5" type="ORF">GSLYS_00019780001</name>
</gene>
<evidence type="ECO:0000259" key="4">
    <source>
        <dbReference type="Pfam" id="PF03088"/>
    </source>
</evidence>
<comment type="caution">
    <text evidence="5">The sequence shown here is derived from an EMBL/GenBank/DDBJ whole genome shotgun (WGS) entry which is preliminary data.</text>
</comment>
<dbReference type="AlphaFoldDB" id="A0AAV2IH43"/>
<dbReference type="Proteomes" id="UP001497497">
    <property type="component" value="Unassembled WGS sequence"/>
</dbReference>
<protein>
    <recommendedName>
        <fullName evidence="4">Strictosidine synthase conserved region domain-containing protein</fullName>
    </recommendedName>
</protein>
<dbReference type="GO" id="GO:0012505">
    <property type="term" value="C:endomembrane system"/>
    <property type="evidence" value="ECO:0007669"/>
    <property type="project" value="TreeGrafter"/>
</dbReference>
<reference evidence="5 6" key="1">
    <citation type="submission" date="2024-04" db="EMBL/GenBank/DDBJ databases">
        <authorList>
            <consortium name="Genoscope - CEA"/>
            <person name="William W."/>
        </authorList>
    </citation>
    <scope>NUCLEOTIDE SEQUENCE [LARGE SCALE GENOMIC DNA]</scope>
</reference>
<dbReference type="EMBL" id="CAXITT010000807">
    <property type="protein sequence ID" value="CAL1546403.1"/>
    <property type="molecule type" value="Genomic_DNA"/>
</dbReference>
<dbReference type="SUPFAM" id="SSF63829">
    <property type="entry name" value="Calcium-dependent phosphotriesterase"/>
    <property type="match status" value="1"/>
</dbReference>
<accession>A0AAV2IH43</accession>
<dbReference type="Pfam" id="PF20067">
    <property type="entry name" value="SSL_N"/>
    <property type="match status" value="1"/>
</dbReference>
<keyword evidence="2" id="KW-0325">Glycoprotein</keyword>
<dbReference type="Pfam" id="PF03088">
    <property type="entry name" value="Str_synth"/>
    <property type="match status" value="1"/>
</dbReference>
<keyword evidence="6" id="KW-1185">Reference proteome</keyword>
<evidence type="ECO:0000256" key="2">
    <source>
        <dbReference type="ARBA" id="ARBA00023180"/>
    </source>
</evidence>
<dbReference type="PANTHER" id="PTHR10426">
    <property type="entry name" value="STRICTOSIDINE SYNTHASE-RELATED"/>
    <property type="match status" value="1"/>
</dbReference>
<comment type="similarity">
    <text evidence="1">Belongs to the strictosidine synthase family.</text>
</comment>
<keyword evidence="3" id="KW-0812">Transmembrane</keyword>
<feature type="domain" description="Strictosidine synthase conserved region" evidence="4">
    <location>
        <begin position="173"/>
        <end position="260"/>
    </location>
</feature>
<dbReference type="InterPro" id="IPR011042">
    <property type="entry name" value="6-blade_b-propeller_TolB-like"/>
</dbReference>
<evidence type="ECO:0000256" key="1">
    <source>
        <dbReference type="ARBA" id="ARBA00009191"/>
    </source>
</evidence>